<keyword evidence="3 5" id="KW-0133">Cell shape</keyword>
<keyword evidence="6" id="KW-0175">Coiled coil</keyword>
<reference evidence="9" key="1">
    <citation type="submission" date="2017-02" db="EMBL/GenBank/DDBJ databases">
        <authorList>
            <person name="Varghese N."/>
            <person name="Submissions S."/>
        </authorList>
    </citation>
    <scope>NUCLEOTIDE SEQUENCE [LARGE SCALE GENOMIC DNA]</scope>
    <source>
        <strain evidence="9">ATCC 35199</strain>
    </source>
</reference>
<evidence type="ECO:0000313" key="8">
    <source>
        <dbReference type="EMBL" id="SKB58456.1"/>
    </source>
</evidence>
<dbReference type="OrthoDB" id="9792313at2"/>
<proteinExistence type="inferred from homology"/>
<evidence type="ECO:0000256" key="6">
    <source>
        <dbReference type="SAM" id="Coils"/>
    </source>
</evidence>
<dbReference type="AlphaFoldDB" id="A0A1T5CGH3"/>
<evidence type="ECO:0000313" key="9">
    <source>
        <dbReference type="Proteomes" id="UP000243406"/>
    </source>
</evidence>
<dbReference type="InterPro" id="IPR055342">
    <property type="entry name" value="MreC_beta-barrel_core"/>
</dbReference>
<dbReference type="RefSeq" id="WP_079589984.1">
    <property type="nucleotide sequence ID" value="NZ_FUYN01000005.1"/>
</dbReference>
<dbReference type="NCBIfam" id="TIGR00219">
    <property type="entry name" value="mreC"/>
    <property type="match status" value="1"/>
</dbReference>
<organism evidence="8 9">
    <name type="scientific">Acetoanaerobium noterae</name>
    <dbReference type="NCBI Taxonomy" id="745369"/>
    <lineage>
        <taxon>Bacteria</taxon>
        <taxon>Bacillati</taxon>
        <taxon>Bacillota</taxon>
        <taxon>Clostridia</taxon>
        <taxon>Peptostreptococcales</taxon>
        <taxon>Filifactoraceae</taxon>
        <taxon>Acetoanaerobium</taxon>
    </lineage>
</organism>
<sequence length="286" mass="32348">MPNKKKYSKKLYIYLALIFTLVTSLSLSVKKGNDNLLSRIGLELLAPPNKMISSIKNSSVNFMGSVIPKNDKDKKIEELEAEVEKLRTQLIKNTVTESELKQLSDLKQSLKFIEEDYEKNYVTASIVGKNDGNYYTSFTISAGKNQNVQKDGIVLTGKGLVGRIYEVSDNYSKAISILDSKSSVSFQVLREERYTGIASQNVTMDYEYKDFEGYIKGYLFDINYKVLPGDIIITSGLGLYPKGIPIGSIDKIIEDKNNLLKYVKIKPYVNLKKIDKVMILNPRDFN</sequence>
<evidence type="ECO:0000256" key="2">
    <source>
        <dbReference type="ARBA" id="ARBA00013855"/>
    </source>
</evidence>
<dbReference type="EMBL" id="FUYN01000005">
    <property type="protein sequence ID" value="SKB58456.1"/>
    <property type="molecule type" value="Genomic_DNA"/>
</dbReference>
<dbReference type="PANTHER" id="PTHR34138:SF1">
    <property type="entry name" value="CELL SHAPE-DETERMINING PROTEIN MREC"/>
    <property type="match status" value="1"/>
</dbReference>
<dbReference type="InterPro" id="IPR042177">
    <property type="entry name" value="Cell/Rod_1"/>
</dbReference>
<dbReference type="GO" id="GO:0005886">
    <property type="term" value="C:plasma membrane"/>
    <property type="evidence" value="ECO:0007669"/>
    <property type="project" value="TreeGrafter"/>
</dbReference>
<name>A0A1T5CGH3_9FIRM</name>
<dbReference type="Gene3D" id="2.40.10.350">
    <property type="entry name" value="Rod shape-determining protein MreC, domain 2"/>
    <property type="match status" value="1"/>
</dbReference>
<gene>
    <name evidence="8" type="ORF">SAMN02745120_2169</name>
</gene>
<dbReference type="Gene3D" id="2.40.10.340">
    <property type="entry name" value="Rod shape-determining protein MreC, domain 1"/>
    <property type="match status" value="1"/>
</dbReference>
<dbReference type="InterPro" id="IPR007221">
    <property type="entry name" value="MreC"/>
</dbReference>
<keyword evidence="9" id="KW-1185">Reference proteome</keyword>
<evidence type="ECO:0000256" key="5">
    <source>
        <dbReference type="PIRNR" id="PIRNR038471"/>
    </source>
</evidence>
<feature type="domain" description="Rod shape-determining protein MreC beta-barrel core" evidence="7">
    <location>
        <begin position="126"/>
        <end position="280"/>
    </location>
</feature>
<comment type="function">
    <text evidence="5">Involved in formation and maintenance of cell shape.</text>
</comment>
<evidence type="ECO:0000256" key="3">
    <source>
        <dbReference type="ARBA" id="ARBA00022960"/>
    </source>
</evidence>
<dbReference type="PANTHER" id="PTHR34138">
    <property type="entry name" value="CELL SHAPE-DETERMINING PROTEIN MREC"/>
    <property type="match status" value="1"/>
</dbReference>
<feature type="coiled-coil region" evidence="6">
    <location>
        <begin position="69"/>
        <end position="96"/>
    </location>
</feature>
<evidence type="ECO:0000256" key="1">
    <source>
        <dbReference type="ARBA" id="ARBA00009369"/>
    </source>
</evidence>
<evidence type="ECO:0000259" key="7">
    <source>
        <dbReference type="Pfam" id="PF04085"/>
    </source>
</evidence>
<dbReference type="GO" id="GO:0008360">
    <property type="term" value="P:regulation of cell shape"/>
    <property type="evidence" value="ECO:0007669"/>
    <property type="project" value="UniProtKB-KW"/>
</dbReference>
<accession>A0A1T5CGH3</accession>
<dbReference type="Proteomes" id="UP000243406">
    <property type="component" value="Unassembled WGS sequence"/>
</dbReference>
<evidence type="ECO:0000256" key="4">
    <source>
        <dbReference type="ARBA" id="ARBA00032089"/>
    </source>
</evidence>
<protein>
    <recommendedName>
        <fullName evidence="2 5">Cell shape-determining protein MreC</fullName>
    </recommendedName>
    <alternativeName>
        <fullName evidence="4 5">Cell shape protein MreC</fullName>
    </alternativeName>
</protein>
<dbReference type="InterPro" id="IPR042175">
    <property type="entry name" value="Cell/Rod_MreC_2"/>
</dbReference>
<dbReference type="Pfam" id="PF04085">
    <property type="entry name" value="MreC"/>
    <property type="match status" value="1"/>
</dbReference>
<comment type="similarity">
    <text evidence="1 5">Belongs to the MreC family.</text>
</comment>
<dbReference type="PIRSF" id="PIRSF038471">
    <property type="entry name" value="MreC"/>
    <property type="match status" value="1"/>
</dbReference>